<gene>
    <name evidence="2" type="ORF">TrLO_g1487</name>
</gene>
<protein>
    <submittedName>
        <fullName evidence="2">Uncharacterized protein</fullName>
    </submittedName>
</protein>
<evidence type="ECO:0000313" key="2">
    <source>
        <dbReference type="EMBL" id="GMH79942.1"/>
    </source>
</evidence>
<comment type="caution">
    <text evidence="2">The sequence shown here is derived from an EMBL/GenBank/DDBJ whole genome shotgun (WGS) entry which is preliminary data.</text>
</comment>
<organism evidence="2 3">
    <name type="scientific">Triparma laevis f. longispina</name>
    <dbReference type="NCBI Taxonomy" id="1714387"/>
    <lineage>
        <taxon>Eukaryota</taxon>
        <taxon>Sar</taxon>
        <taxon>Stramenopiles</taxon>
        <taxon>Ochrophyta</taxon>
        <taxon>Bolidophyceae</taxon>
        <taxon>Parmales</taxon>
        <taxon>Triparmaceae</taxon>
        <taxon>Triparma</taxon>
    </lineage>
</organism>
<dbReference type="EMBL" id="BRXW01000942">
    <property type="protein sequence ID" value="GMH79942.1"/>
    <property type="molecule type" value="Genomic_DNA"/>
</dbReference>
<sequence>MGKSILSQSFILTFNQPCPPPKNNHSYSPSHTSATPLNAIPLTPSPPPPPTYTPLQTTYTFLSTSYTNLQTYTSTRPILKSLVNTVDGVTRYGIDKALNLAGEDVRKHVNSNLPQKIDNKLNPYIHSTLTKTTEAYEQAQKTAAVAKIVKPVVDVAVKVLPVETAKKVSVWIFESAWKYTSGSRIEG</sequence>
<evidence type="ECO:0000313" key="3">
    <source>
        <dbReference type="Proteomes" id="UP001165122"/>
    </source>
</evidence>
<name>A0A9W7B2J8_9STRA</name>
<feature type="compositionally biased region" description="Polar residues" evidence="1">
    <location>
        <begin position="23"/>
        <end position="36"/>
    </location>
</feature>
<dbReference type="AlphaFoldDB" id="A0A9W7B2J8"/>
<dbReference type="Proteomes" id="UP001165122">
    <property type="component" value="Unassembled WGS sequence"/>
</dbReference>
<keyword evidence="3" id="KW-1185">Reference proteome</keyword>
<accession>A0A9W7B2J8</accession>
<proteinExistence type="predicted"/>
<feature type="region of interest" description="Disordered" evidence="1">
    <location>
        <begin position="21"/>
        <end position="47"/>
    </location>
</feature>
<evidence type="ECO:0000256" key="1">
    <source>
        <dbReference type="SAM" id="MobiDB-lite"/>
    </source>
</evidence>
<reference evidence="3" key="1">
    <citation type="journal article" date="2023" name="Commun. Biol.">
        <title>Genome analysis of Parmales, the sister group of diatoms, reveals the evolutionary specialization of diatoms from phago-mixotrophs to photoautotrophs.</title>
        <authorList>
            <person name="Ban H."/>
            <person name="Sato S."/>
            <person name="Yoshikawa S."/>
            <person name="Yamada K."/>
            <person name="Nakamura Y."/>
            <person name="Ichinomiya M."/>
            <person name="Sato N."/>
            <person name="Blanc-Mathieu R."/>
            <person name="Endo H."/>
            <person name="Kuwata A."/>
            <person name="Ogata H."/>
        </authorList>
    </citation>
    <scope>NUCLEOTIDE SEQUENCE [LARGE SCALE GENOMIC DNA]</scope>
    <source>
        <strain evidence="3">NIES 3700</strain>
    </source>
</reference>